<protein>
    <submittedName>
        <fullName evidence="2">Polyprotein</fullName>
    </submittedName>
</protein>
<feature type="compositionally biased region" description="Polar residues" evidence="1">
    <location>
        <begin position="91"/>
        <end position="102"/>
    </location>
</feature>
<evidence type="ECO:0000256" key="1">
    <source>
        <dbReference type="SAM" id="MobiDB-lite"/>
    </source>
</evidence>
<name>R9UKJ0_9HEPC</name>
<organism evidence="2">
    <name type="scientific">Hepacivirus hominis</name>
    <dbReference type="NCBI Taxonomy" id="3052230"/>
    <lineage>
        <taxon>Viruses</taxon>
        <taxon>Riboviria</taxon>
        <taxon>Orthornavirae</taxon>
        <taxon>Kitrinoviricota</taxon>
        <taxon>Flasuviricetes</taxon>
        <taxon>Amarillovirales</taxon>
        <taxon>Flaviviridae</taxon>
        <taxon>Hepacivirus</taxon>
    </lineage>
</organism>
<proteinExistence type="predicted"/>
<accession>R9UKJ0</accession>
<feature type="region of interest" description="Disordered" evidence="1">
    <location>
        <begin position="82"/>
        <end position="102"/>
    </location>
</feature>
<feature type="non-terminal residue" evidence="2">
    <location>
        <position position="102"/>
    </location>
</feature>
<reference evidence="2" key="1">
    <citation type="journal article" date="2014" name="J. Med. Virol.">
        <title>Intra-host diversity and evolution of hepatitis C virus endemic to Cote d'Ivoire.</title>
        <authorList>
            <person name="Forbi J.C."/>
            <person name="Campo D.S."/>
            <person name="Purdy M.A."/>
            <person name="Dimitrova Z.E."/>
            <person name="Skums P."/>
            <person name="Xia G.L."/>
            <person name="Punkova L.T."/>
            <person name="Ganova-Raeva L.M."/>
            <person name="Vaughan G."/>
            <person name="Ben-Ayed Y."/>
            <person name="Switzer W.M."/>
            <person name="Khudyakov Y.E."/>
        </authorList>
    </citation>
    <scope>NUCLEOTIDE SEQUENCE</scope>
    <source>
        <strain evidence="2">IC9</strain>
    </source>
</reference>
<feature type="non-terminal residue" evidence="2">
    <location>
        <position position="1"/>
    </location>
</feature>
<sequence length="102" mass="11706">GGDDEQVTNCHYDHRVPVKGSRGHFGNHRWGALGCDVWLSLFLHPADVGESPRHPLVDCRGRGEHQNHGRCPLSEHPGIYWSVHPRRQTEHPTYQHQRQLAH</sequence>
<dbReference type="EMBL" id="KC107793">
    <property type="protein sequence ID" value="AGN55449.1"/>
    <property type="molecule type" value="Genomic_RNA"/>
</dbReference>
<evidence type="ECO:0000313" key="2">
    <source>
        <dbReference type="EMBL" id="AGN55449.1"/>
    </source>
</evidence>